<evidence type="ECO:0000256" key="3">
    <source>
        <dbReference type="SAM" id="Phobius"/>
    </source>
</evidence>
<keyword evidence="3" id="KW-0472">Membrane</keyword>
<dbReference type="Proteomes" id="UP000183809">
    <property type="component" value="Unassembled WGS sequence"/>
</dbReference>
<feature type="transmembrane region" description="Helical" evidence="3">
    <location>
        <begin position="314"/>
        <end position="335"/>
    </location>
</feature>
<accession>A0A1J9QN18</accession>
<feature type="compositionally biased region" description="Low complexity" evidence="2">
    <location>
        <begin position="1"/>
        <end position="43"/>
    </location>
</feature>
<dbReference type="GeneID" id="31019034"/>
<dbReference type="AlphaFoldDB" id="A0A1J9QN18"/>
<keyword evidence="5" id="KW-1185">Reference proteome</keyword>
<gene>
    <name evidence="4" type="ORF">BKCO1_710002</name>
</gene>
<reference evidence="4 5" key="1">
    <citation type="submission" date="2016-10" db="EMBL/GenBank/DDBJ databases">
        <title>Proteomics and genomics reveal pathogen-plant mechanisms compatible with a hemibiotrophic lifestyle of Diplodia corticola.</title>
        <authorList>
            <person name="Fernandes I."/>
            <person name="De Jonge R."/>
            <person name="Van De Peer Y."/>
            <person name="Devreese B."/>
            <person name="Alves A."/>
            <person name="Esteves A.C."/>
        </authorList>
    </citation>
    <scope>NUCLEOTIDE SEQUENCE [LARGE SCALE GENOMIC DNA]</scope>
    <source>
        <strain evidence="4 5">CBS 112549</strain>
    </source>
</reference>
<keyword evidence="3" id="KW-0812">Transmembrane</keyword>
<organism evidence="4 5">
    <name type="scientific">Diplodia corticola</name>
    <dbReference type="NCBI Taxonomy" id="236234"/>
    <lineage>
        <taxon>Eukaryota</taxon>
        <taxon>Fungi</taxon>
        <taxon>Dikarya</taxon>
        <taxon>Ascomycota</taxon>
        <taxon>Pezizomycotina</taxon>
        <taxon>Dothideomycetes</taxon>
        <taxon>Dothideomycetes incertae sedis</taxon>
        <taxon>Botryosphaeriales</taxon>
        <taxon>Botryosphaeriaceae</taxon>
        <taxon>Diplodia</taxon>
    </lineage>
</organism>
<evidence type="ECO:0000256" key="1">
    <source>
        <dbReference type="SAM" id="Coils"/>
    </source>
</evidence>
<keyword evidence="1" id="KW-0175">Coiled coil</keyword>
<keyword evidence="3" id="KW-1133">Transmembrane helix</keyword>
<comment type="caution">
    <text evidence="4">The sequence shown here is derived from an EMBL/GenBank/DDBJ whole genome shotgun (WGS) entry which is preliminary data.</text>
</comment>
<name>A0A1J9QN18_9PEZI</name>
<proteinExistence type="predicted"/>
<protein>
    <submittedName>
        <fullName evidence="4">Uncharacterized protein</fullName>
    </submittedName>
</protein>
<dbReference type="OrthoDB" id="10630460at2759"/>
<feature type="transmembrane region" description="Helical" evidence="3">
    <location>
        <begin position="236"/>
        <end position="259"/>
    </location>
</feature>
<evidence type="ECO:0000313" key="5">
    <source>
        <dbReference type="Proteomes" id="UP000183809"/>
    </source>
</evidence>
<feature type="region of interest" description="Disordered" evidence="2">
    <location>
        <begin position="1"/>
        <end position="45"/>
    </location>
</feature>
<evidence type="ECO:0000313" key="4">
    <source>
        <dbReference type="EMBL" id="OJD29864.1"/>
    </source>
</evidence>
<dbReference type="EMBL" id="MNUE01000071">
    <property type="protein sequence ID" value="OJD29864.1"/>
    <property type="molecule type" value="Genomic_DNA"/>
</dbReference>
<evidence type="ECO:0000256" key="2">
    <source>
        <dbReference type="SAM" id="MobiDB-lite"/>
    </source>
</evidence>
<sequence length="336" mass="37304">MTSPFNNPGNPPNTTHTNPNTTNTNPKNTNTNPKNTNTNTNPTRSYDLAEETRIWKNRCLICGGNRHGHWRQCDKECLHCRENLGIVGANRHRGQPCPNLPFKSRWWRDLGGAQIGETNYNKGKIATLEVRLKQSEEEKAERDNEVLRLQSINHNTQQRLESVLRQKDESLQQNKDLKAAFQHSASTVQLQQEQIERDWAHRNGPNIWRGRHAHTQGMTAHATAEEMILSRMRDDLTVVIGAALTIVIGATLAIVIAALDPQSPTEDTTTDTGVPAAGAAPSVLTTIAPTRIAQVRVKATLKAWAGGIPRTAQAAGGLIYFFFSSSSFFFIFSVLI</sequence>
<feature type="coiled-coil region" evidence="1">
    <location>
        <begin position="125"/>
        <end position="180"/>
    </location>
</feature>
<dbReference type="RefSeq" id="XP_020126124.1">
    <property type="nucleotide sequence ID" value="XM_020278773.1"/>
</dbReference>